<dbReference type="EMBL" id="CYHE01000028">
    <property type="protein sequence ID" value="CUB01095.1"/>
    <property type="molecule type" value="Genomic_DNA"/>
</dbReference>
<comment type="similarity">
    <text evidence="1 7">Belongs to the beta-class carbonic anhydrase family.</text>
</comment>
<name>A0A0K6IDA8_9HYPH</name>
<reference evidence="9" key="1">
    <citation type="submission" date="2015-08" db="EMBL/GenBank/DDBJ databases">
        <authorList>
            <person name="Varghese N."/>
        </authorList>
    </citation>
    <scope>NUCLEOTIDE SEQUENCE [LARGE SCALE GENOMIC DNA]</scope>
    <source>
        <strain evidence="9">DSM 23407</strain>
    </source>
</reference>
<proteinExistence type="inferred from homology"/>
<evidence type="ECO:0000313" key="8">
    <source>
        <dbReference type="EMBL" id="CUB01095.1"/>
    </source>
</evidence>
<evidence type="ECO:0000256" key="6">
    <source>
        <dbReference type="PIRSR" id="PIRSR601765-1"/>
    </source>
</evidence>
<dbReference type="CDD" id="cd00883">
    <property type="entry name" value="beta_CA_cladeA"/>
    <property type="match status" value="1"/>
</dbReference>
<dbReference type="GO" id="GO:0008270">
    <property type="term" value="F:zinc ion binding"/>
    <property type="evidence" value="ECO:0007669"/>
    <property type="project" value="UniProtKB-UniRule"/>
</dbReference>
<dbReference type="Gene3D" id="3.40.1050.10">
    <property type="entry name" value="Carbonic anhydrase"/>
    <property type="match status" value="1"/>
</dbReference>
<accession>A0A0K6IDA8</accession>
<feature type="binding site" evidence="6">
    <location>
        <position position="125"/>
    </location>
    <ligand>
        <name>Zn(2+)</name>
        <dbReference type="ChEBI" id="CHEBI:29105"/>
    </ligand>
</feature>
<gene>
    <name evidence="8" type="ORF">Ga0061067_1289</name>
</gene>
<evidence type="ECO:0000256" key="2">
    <source>
        <dbReference type="ARBA" id="ARBA00022723"/>
    </source>
</evidence>
<dbReference type="GO" id="GO:0004089">
    <property type="term" value="F:carbonate dehydratase activity"/>
    <property type="evidence" value="ECO:0007669"/>
    <property type="project" value="UniProtKB-UniRule"/>
</dbReference>
<feature type="binding site" evidence="6">
    <location>
        <position position="128"/>
    </location>
    <ligand>
        <name>Zn(2+)</name>
        <dbReference type="ChEBI" id="CHEBI:29105"/>
    </ligand>
</feature>
<dbReference type="SMART" id="SM00947">
    <property type="entry name" value="Pro_CA"/>
    <property type="match status" value="1"/>
</dbReference>
<dbReference type="EC" id="4.2.1.1" evidence="7"/>
<organism evidence="8 9">
    <name type="scientific">Pannonibacter indicus</name>
    <dbReference type="NCBI Taxonomy" id="466044"/>
    <lineage>
        <taxon>Bacteria</taxon>
        <taxon>Pseudomonadati</taxon>
        <taxon>Pseudomonadota</taxon>
        <taxon>Alphaproteobacteria</taxon>
        <taxon>Hyphomicrobiales</taxon>
        <taxon>Stappiaceae</taxon>
        <taxon>Pannonibacter</taxon>
    </lineage>
</organism>
<dbReference type="InterPro" id="IPR015892">
    <property type="entry name" value="Carbonic_anhydrase_CS"/>
</dbReference>
<dbReference type="InterPro" id="IPR001765">
    <property type="entry name" value="Carbonic_anhydrase"/>
</dbReference>
<evidence type="ECO:0000256" key="4">
    <source>
        <dbReference type="ARBA" id="ARBA00023239"/>
    </source>
</evidence>
<keyword evidence="3 6" id="KW-0862">Zinc</keyword>
<keyword evidence="9" id="KW-1185">Reference proteome</keyword>
<comment type="catalytic activity">
    <reaction evidence="5 7">
        <text>hydrogencarbonate + H(+) = CO2 + H2O</text>
        <dbReference type="Rhea" id="RHEA:10748"/>
        <dbReference type="ChEBI" id="CHEBI:15377"/>
        <dbReference type="ChEBI" id="CHEBI:15378"/>
        <dbReference type="ChEBI" id="CHEBI:16526"/>
        <dbReference type="ChEBI" id="CHEBI:17544"/>
        <dbReference type="EC" id="4.2.1.1"/>
    </reaction>
</comment>
<evidence type="ECO:0000256" key="5">
    <source>
        <dbReference type="ARBA" id="ARBA00048348"/>
    </source>
</evidence>
<feature type="binding site" evidence="6">
    <location>
        <position position="69"/>
    </location>
    <ligand>
        <name>Zn(2+)</name>
        <dbReference type="ChEBI" id="CHEBI:29105"/>
    </ligand>
</feature>
<keyword evidence="4 7" id="KW-0456">Lyase</keyword>
<keyword evidence="2 6" id="KW-0479">Metal-binding</keyword>
<evidence type="ECO:0000256" key="7">
    <source>
        <dbReference type="RuleBase" id="RU003956"/>
    </source>
</evidence>
<comment type="cofactor">
    <cofactor evidence="6">
        <name>Zn(2+)</name>
        <dbReference type="ChEBI" id="CHEBI:29105"/>
    </cofactor>
    <text evidence="6">Binds 1 zinc ion per subunit.</text>
</comment>
<protein>
    <recommendedName>
        <fullName evidence="7">Carbonic anhydrase</fullName>
        <ecNumber evidence="7">4.2.1.1</ecNumber>
    </recommendedName>
    <alternativeName>
        <fullName evidence="7">Carbonate dehydratase</fullName>
    </alternativeName>
</protein>
<feature type="binding site" evidence="6">
    <location>
        <position position="71"/>
    </location>
    <ligand>
        <name>Zn(2+)</name>
        <dbReference type="ChEBI" id="CHEBI:29105"/>
    </ligand>
</feature>
<dbReference type="PROSITE" id="PS00704">
    <property type="entry name" value="PROK_CO2_ANHYDRASE_1"/>
    <property type="match status" value="1"/>
</dbReference>
<dbReference type="Proteomes" id="UP000183900">
    <property type="component" value="Unassembled WGS sequence"/>
</dbReference>
<evidence type="ECO:0000313" key="9">
    <source>
        <dbReference type="Proteomes" id="UP000183900"/>
    </source>
</evidence>
<evidence type="ECO:0000256" key="3">
    <source>
        <dbReference type="ARBA" id="ARBA00022833"/>
    </source>
</evidence>
<dbReference type="Pfam" id="PF00484">
    <property type="entry name" value="Pro_CA"/>
    <property type="match status" value="1"/>
</dbReference>
<dbReference type="PROSITE" id="PS00705">
    <property type="entry name" value="PROK_CO2_ANHYDRASE_2"/>
    <property type="match status" value="1"/>
</dbReference>
<dbReference type="PANTHER" id="PTHR11002:SF76">
    <property type="entry name" value="CARBONIC ANHYDRASE"/>
    <property type="match status" value="1"/>
</dbReference>
<dbReference type="AlphaFoldDB" id="A0A0K6IDA8"/>
<dbReference type="FunFam" id="3.40.1050.10:FF:000001">
    <property type="entry name" value="Carbonic anhydrase"/>
    <property type="match status" value="1"/>
</dbReference>
<dbReference type="PANTHER" id="PTHR11002">
    <property type="entry name" value="CARBONIC ANHYDRASE"/>
    <property type="match status" value="1"/>
</dbReference>
<sequence>MGQSEPLPPAGSQGNGCGCCGGSAHPPAVALEALMARNRVWSAQRQAAEPGYFARLASHQAPEFFWIGCSDSRVPANVVAGLDPGEVFVHRNVANVVHSSDMNLLSTLEFAVEALSIRQIIICGHYGCGGVRAATEDLPHGLADHWLEPVRRLERLHALDLACEPDLAARRDRLAEYNVIEGVRRVAETPILQRAWARGEDIAIHGLIYDLSDGLLRDLHCSMARPQQVPLQSAAQEVSS</sequence>
<dbReference type="GO" id="GO:0015976">
    <property type="term" value="P:carbon utilization"/>
    <property type="evidence" value="ECO:0007669"/>
    <property type="project" value="InterPro"/>
</dbReference>
<dbReference type="InterPro" id="IPR036874">
    <property type="entry name" value="Carbonic_anhydrase_sf"/>
</dbReference>
<evidence type="ECO:0000256" key="1">
    <source>
        <dbReference type="ARBA" id="ARBA00006217"/>
    </source>
</evidence>
<dbReference type="SUPFAM" id="SSF53056">
    <property type="entry name" value="beta-carbonic anhydrase, cab"/>
    <property type="match status" value="1"/>
</dbReference>
<comment type="function">
    <text evidence="7">Reversible hydration of carbon dioxide.</text>
</comment>